<keyword evidence="2" id="KW-1003">Cell membrane</keyword>
<evidence type="ECO:0000256" key="1">
    <source>
        <dbReference type="ARBA" id="ARBA00004651"/>
    </source>
</evidence>
<feature type="transmembrane region" description="Helical" evidence="6">
    <location>
        <begin position="95"/>
        <end position="114"/>
    </location>
</feature>
<feature type="transmembrane region" description="Helical" evidence="6">
    <location>
        <begin position="241"/>
        <end position="265"/>
    </location>
</feature>
<dbReference type="NCBIfam" id="TIGR00765">
    <property type="entry name" value="yihY_not_rbn"/>
    <property type="match status" value="1"/>
</dbReference>
<feature type="transmembrane region" description="Helical" evidence="6">
    <location>
        <begin position="213"/>
        <end position="235"/>
    </location>
</feature>
<evidence type="ECO:0000256" key="3">
    <source>
        <dbReference type="ARBA" id="ARBA00022692"/>
    </source>
</evidence>
<keyword evidence="8" id="KW-1185">Reference proteome</keyword>
<evidence type="ECO:0000256" key="6">
    <source>
        <dbReference type="SAM" id="Phobius"/>
    </source>
</evidence>
<organism evidence="7 8">
    <name type="scientific">Alicyclobacillus fodiniaquatilis</name>
    <dbReference type="NCBI Taxonomy" id="1661150"/>
    <lineage>
        <taxon>Bacteria</taxon>
        <taxon>Bacillati</taxon>
        <taxon>Bacillota</taxon>
        <taxon>Bacilli</taxon>
        <taxon>Bacillales</taxon>
        <taxon>Alicyclobacillaceae</taxon>
        <taxon>Alicyclobacillus</taxon>
    </lineage>
</organism>
<comment type="caution">
    <text evidence="7">The sequence shown here is derived from an EMBL/GenBank/DDBJ whole genome shotgun (WGS) entry which is preliminary data.</text>
</comment>
<proteinExistence type="predicted"/>
<feature type="transmembrane region" description="Helical" evidence="6">
    <location>
        <begin position="135"/>
        <end position="161"/>
    </location>
</feature>
<protein>
    <submittedName>
        <fullName evidence="7">YihY/virulence factor BrkB family protein</fullName>
    </submittedName>
</protein>
<dbReference type="Proteomes" id="UP001597079">
    <property type="component" value="Unassembled WGS sequence"/>
</dbReference>
<keyword evidence="4 6" id="KW-1133">Transmembrane helix</keyword>
<evidence type="ECO:0000256" key="5">
    <source>
        <dbReference type="ARBA" id="ARBA00023136"/>
    </source>
</evidence>
<sequence>MRQKMRLAARFFSLLGASLVRHDLPALSARICFYAMFSLFPLLLLVIYGTTRIVPHLQIESLLLRMMQPYYPDVSDANSFIKRSIQSLAAAGGKIPLFSFAILAWSAGSAFIAVQQAMDIIFEVQQQRNFFARRLISFAMLVLLIILAVISSFALAFYPAFVHRISAGTVFSHWVPLLHGISRILYPFSLFVTCFIFYRFLPSRRTENYSVLIGALTATVALDLARTGFVIYAAHLVTYHFIYGGLTVVMLLILWLYIASIMLLFGAEIAASLERFGRLAVKPAVE</sequence>
<reference evidence="8" key="1">
    <citation type="journal article" date="2019" name="Int. J. Syst. Evol. Microbiol.">
        <title>The Global Catalogue of Microorganisms (GCM) 10K type strain sequencing project: providing services to taxonomists for standard genome sequencing and annotation.</title>
        <authorList>
            <consortium name="The Broad Institute Genomics Platform"/>
            <consortium name="The Broad Institute Genome Sequencing Center for Infectious Disease"/>
            <person name="Wu L."/>
            <person name="Ma J."/>
        </authorList>
    </citation>
    <scope>NUCLEOTIDE SEQUENCE [LARGE SCALE GENOMIC DNA]</scope>
    <source>
        <strain evidence="8">CGMCC 1.12286</strain>
    </source>
</reference>
<feature type="transmembrane region" description="Helical" evidence="6">
    <location>
        <begin position="181"/>
        <end position="201"/>
    </location>
</feature>
<dbReference type="PANTHER" id="PTHR30213">
    <property type="entry name" value="INNER MEMBRANE PROTEIN YHJD"/>
    <property type="match status" value="1"/>
</dbReference>
<name>A0ABW4JBQ5_9BACL</name>
<comment type="subcellular location">
    <subcellularLocation>
        <location evidence="1">Cell membrane</location>
        <topology evidence="1">Multi-pass membrane protein</topology>
    </subcellularLocation>
</comment>
<keyword evidence="5 6" id="KW-0472">Membrane</keyword>
<evidence type="ECO:0000313" key="8">
    <source>
        <dbReference type="Proteomes" id="UP001597079"/>
    </source>
</evidence>
<dbReference type="Pfam" id="PF03631">
    <property type="entry name" value="Virul_fac_BrkB"/>
    <property type="match status" value="1"/>
</dbReference>
<dbReference type="PANTHER" id="PTHR30213:SF0">
    <property type="entry name" value="UPF0761 MEMBRANE PROTEIN YIHY"/>
    <property type="match status" value="1"/>
</dbReference>
<keyword evidence="3 6" id="KW-0812">Transmembrane</keyword>
<gene>
    <name evidence="7" type="ORF">ACFSB2_01405</name>
</gene>
<dbReference type="InterPro" id="IPR017039">
    <property type="entry name" value="Virul_fac_BrkB"/>
</dbReference>
<evidence type="ECO:0000256" key="4">
    <source>
        <dbReference type="ARBA" id="ARBA00022989"/>
    </source>
</evidence>
<dbReference type="PIRSF" id="PIRSF035875">
    <property type="entry name" value="RNase_BN"/>
    <property type="match status" value="1"/>
</dbReference>
<evidence type="ECO:0000313" key="7">
    <source>
        <dbReference type="EMBL" id="MFD1673380.1"/>
    </source>
</evidence>
<dbReference type="RefSeq" id="WP_377940762.1">
    <property type="nucleotide sequence ID" value="NZ_JBHUCX010000004.1"/>
</dbReference>
<dbReference type="EMBL" id="JBHUCX010000004">
    <property type="protein sequence ID" value="MFD1673380.1"/>
    <property type="molecule type" value="Genomic_DNA"/>
</dbReference>
<evidence type="ECO:0000256" key="2">
    <source>
        <dbReference type="ARBA" id="ARBA00022475"/>
    </source>
</evidence>
<accession>A0ABW4JBQ5</accession>